<keyword evidence="5" id="KW-0862">Zinc</keyword>
<protein>
    <submittedName>
        <fullName evidence="7">Uncharacterized protein</fullName>
    </submittedName>
</protein>
<feature type="transmembrane region" description="Helical" evidence="6">
    <location>
        <begin position="126"/>
        <end position="144"/>
    </location>
</feature>
<dbReference type="Pfam" id="PF03006">
    <property type="entry name" value="HlyIII"/>
    <property type="match status" value="1"/>
</dbReference>
<feature type="transmembrane region" description="Helical" evidence="6">
    <location>
        <begin position="164"/>
        <end position="187"/>
    </location>
</feature>
<dbReference type="GO" id="GO:0009744">
    <property type="term" value="P:response to sucrose"/>
    <property type="evidence" value="ECO:0007669"/>
    <property type="project" value="UniProtKB-ARBA"/>
</dbReference>
<accession>A0A7S0V3J3</accession>
<evidence type="ECO:0000256" key="1">
    <source>
        <dbReference type="ARBA" id="ARBA00004141"/>
    </source>
</evidence>
<proteinExistence type="predicted"/>
<evidence type="ECO:0000256" key="2">
    <source>
        <dbReference type="ARBA" id="ARBA00022692"/>
    </source>
</evidence>
<organism evidence="7">
    <name type="scientific">Polytomella parva</name>
    <dbReference type="NCBI Taxonomy" id="51329"/>
    <lineage>
        <taxon>Eukaryota</taxon>
        <taxon>Viridiplantae</taxon>
        <taxon>Chlorophyta</taxon>
        <taxon>core chlorophytes</taxon>
        <taxon>Chlorophyceae</taxon>
        <taxon>CS clade</taxon>
        <taxon>Chlamydomonadales</taxon>
        <taxon>Chlamydomonadaceae</taxon>
        <taxon>Polytomella</taxon>
    </lineage>
</organism>
<reference evidence="7" key="1">
    <citation type="submission" date="2021-01" db="EMBL/GenBank/DDBJ databases">
        <authorList>
            <person name="Corre E."/>
            <person name="Pelletier E."/>
            <person name="Niang G."/>
            <person name="Scheremetjew M."/>
            <person name="Finn R."/>
            <person name="Kale V."/>
            <person name="Holt S."/>
            <person name="Cochrane G."/>
            <person name="Meng A."/>
            <person name="Brown T."/>
            <person name="Cohen L."/>
        </authorList>
    </citation>
    <scope>NUCLEOTIDE SEQUENCE</scope>
    <source>
        <strain evidence="7">SAG 63-3</strain>
    </source>
</reference>
<evidence type="ECO:0000256" key="4">
    <source>
        <dbReference type="ARBA" id="ARBA00023136"/>
    </source>
</evidence>
<dbReference type="GO" id="GO:0046872">
    <property type="term" value="F:metal ion binding"/>
    <property type="evidence" value="ECO:0007669"/>
    <property type="project" value="UniProtKB-KW"/>
</dbReference>
<comment type="subcellular location">
    <subcellularLocation>
        <location evidence="1">Membrane</location>
        <topology evidence="1">Multi-pass membrane protein</topology>
    </subcellularLocation>
</comment>
<evidence type="ECO:0000313" key="7">
    <source>
        <dbReference type="EMBL" id="CAD8779122.1"/>
    </source>
</evidence>
<gene>
    <name evidence="7" type="ORF">PPAR00522_LOCUS14088</name>
</gene>
<keyword evidence="4 6" id="KW-0472">Membrane</keyword>
<evidence type="ECO:0000256" key="3">
    <source>
        <dbReference type="ARBA" id="ARBA00022989"/>
    </source>
</evidence>
<feature type="transmembrane region" description="Helical" evidence="6">
    <location>
        <begin position="45"/>
        <end position="64"/>
    </location>
</feature>
<keyword evidence="2 6" id="KW-0812">Transmembrane</keyword>
<name>A0A7S0V3J3_9CHLO</name>
<sequence length="266" mass="29438">MFQLFSSYLPERPERFREAGSPAGSWPHTPWWICTFYDPYERVNVWSHGLPALMFIIIGLLAKFKKIPGGTNLFIFCCCATGVHACSAYTHVYPDDHIAEKIDHLAIPLLILGTPLTAIRSKIPEASLKVFCWVAFGLFSAAFLPPLHRTVTFVLLGTVLFWRYYAIVNVNLLSQIGLYLSGAFFFIRNGGHGRPIGIQDHHMLHYCVTAGCLLHISYIHSTITYYVASATSSVTSTVTVAAAEAISIVKGSHKSVDSTATPVKDE</sequence>
<keyword evidence="5" id="KW-0479">Metal-binding</keyword>
<evidence type="ECO:0000256" key="5">
    <source>
        <dbReference type="PIRSR" id="PIRSR604254-1"/>
    </source>
</evidence>
<evidence type="ECO:0000256" key="6">
    <source>
        <dbReference type="SAM" id="Phobius"/>
    </source>
</evidence>
<feature type="binding site" evidence="5">
    <location>
        <position position="91"/>
    </location>
    <ligand>
        <name>Zn(2+)</name>
        <dbReference type="ChEBI" id="CHEBI:29105"/>
    </ligand>
</feature>
<keyword evidence="3 6" id="KW-1133">Transmembrane helix</keyword>
<feature type="transmembrane region" description="Helical" evidence="6">
    <location>
        <begin position="71"/>
        <end position="90"/>
    </location>
</feature>
<dbReference type="GO" id="GO:0016020">
    <property type="term" value="C:membrane"/>
    <property type="evidence" value="ECO:0007669"/>
    <property type="project" value="UniProtKB-SubCell"/>
</dbReference>
<dbReference type="InterPro" id="IPR004254">
    <property type="entry name" value="AdipoR/HlyIII-related"/>
</dbReference>
<dbReference type="AlphaFoldDB" id="A0A7S0V3J3"/>
<dbReference type="EMBL" id="HBFM01021621">
    <property type="protein sequence ID" value="CAD8779122.1"/>
    <property type="molecule type" value="Transcribed_RNA"/>
</dbReference>